<feature type="transmembrane region" description="Helical" evidence="1">
    <location>
        <begin position="18"/>
        <end position="38"/>
    </location>
</feature>
<proteinExistence type="predicted"/>
<keyword evidence="1" id="KW-1133">Transmembrane helix</keyword>
<evidence type="ECO:0000313" key="3">
    <source>
        <dbReference type="Proteomes" id="UP001155820"/>
    </source>
</evidence>
<organism evidence="2 3">
    <name type="scientific">Agrobacterium pusense</name>
    <dbReference type="NCBI Taxonomy" id="648995"/>
    <lineage>
        <taxon>Bacteria</taxon>
        <taxon>Pseudomonadati</taxon>
        <taxon>Pseudomonadota</taxon>
        <taxon>Alphaproteobacteria</taxon>
        <taxon>Hyphomicrobiales</taxon>
        <taxon>Rhizobiaceae</taxon>
        <taxon>Rhizobium/Agrobacterium group</taxon>
        <taxon>Agrobacterium</taxon>
    </lineage>
</organism>
<sequence length="216" mass="22966">MFNSQAPAPGDLPSSKQLVKSTVIAAVAAAAILVTIVLPSEYGIDPTGTGRVLGLTEMGQIKTQLAEEAEADLKKTQEMQGPATTTTPQQGSSLMDRLFREFVVGTAHAQEMRQDEMSVMLKPGEATEIKMTMSKGAKAAYEWTADGGSLNFDMHADGTGGETVSYEKGRAVPSASGELEAAFDGKHGWFWRNRSSGDVTLILKTSGAYADITKVM</sequence>
<protein>
    <submittedName>
        <fullName evidence="2">Transmembrane anchor protein</fullName>
    </submittedName>
</protein>
<comment type="caution">
    <text evidence="2">The sequence shown here is derived from an EMBL/GenBank/DDBJ whole genome shotgun (WGS) entry which is preliminary data.</text>
</comment>
<name>A0AA44EFL3_9HYPH</name>
<gene>
    <name evidence="2" type="ORF">FOB26_00120</name>
</gene>
<geneLocation type="plasmid" evidence="2">
    <name>unnamed1</name>
</geneLocation>
<evidence type="ECO:0000313" key="2">
    <source>
        <dbReference type="EMBL" id="NRF17568.1"/>
    </source>
</evidence>
<evidence type="ECO:0000256" key="1">
    <source>
        <dbReference type="SAM" id="Phobius"/>
    </source>
</evidence>
<dbReference type="RefSeq" id="WP_172890971.1">
    <property type="nucleotide sequence ID" value="NZ_JABRWM010000001.1"/>
</dbReference>
<dbReference type="Proteomes" id="UP001155820">
    <property type="component" value="Unassembled WGS sequence"/>
</dbReference>
<keyword evidence="3" id="KW-1185">Reference proteome</keyword>
<dbReference type="EMBL" id="JABRWM010000001">
    <property type="protein sequence ID" value="NRF17568.1"/>
    <property type="molecule type" value="Genomic_DNA"/>
</dbReference>
<keyword evidence="2" id="KW-0614">Plasmid</keyword>
<dbReference type="AlphaFoldDB" id="A0AA44EFL3"/>
<keyword evidence="1" id="KW-0472">Membrane</keyword>
<accession>A0AA44EFL3</accession>
<reference evidence="2" key="1">
    <citation type="submission" date="2019-07" db="EMBL/GenBank/DDBJ databases">
        <title>FDA dAtabase for Regulatory Grade micrObial Sequences (FDA-ARGOS): Supporting development and validation of Infectious Disease Dx tests.</title>
        <authorList>
            <person name="Bachman M."/>
            <person name="Young C."/>
            <person name="Tallon L."/>
            <person name="Sadzewicz L."/>
            <person name="Vavikolanu K."/>
            <person name="Mehta A."/>
            <person name="Aluvathingal J."/>
            <person name="Nadendla S."/>
            <person name="Nandy P."/>
            <person name="Geyer C."/>
            <person name="Yan Y."/>
            <person name="Sichtig H."/>
        </authorList>
    </citation>
    <scope>NUCLEOTIDE SEQUENCE</scope>
    <source>
        <strain evidence="2">FDAARGOS_618</strain>
        <plasmid evidence="2">unnamed1</plasmid>
    </source>
</reference>
<keyword evidence="1 2" id="KW-0812">Transmembrane</keyword>